<dbReference type="RefSeq" id="WP_073615274.1">
    <property type="nucleotide sequence ID" value="NZ_FRFE01000022.1"/>
</dbReference>
<evidence type="ECO:0000259" key="4">
    <source>
        <dbReference type="Pfam" id="PF01814"/>
    </source>
</evidence>
<dbReference type="STRING" id="1121416.SAMN02745220_03834"/>
<dbReference type="SUPFAM" id="SSF47188">
    <property type="entry name" value="Hemerythrin-like"/>
    <property type="match status" value="1"/>
</dbReference>
<dbReference type="InterPro" id="IPR012312">
    <property type="entry name" value="Hemerythrin-like"/>
</dbReference>
<dbReference type="InterPro" id="IPR050669">
    <property type="entry name" value="Hemerythrin"/>
</dbReference>
<dbReference type="InterPro" id="IPR012827">
    <property type="entry name" value="Hemerythrin_metal-bd"/>
</dbReference>
<feature type="domain" description="Hemerythrin-like" evidence="4">
    <location>
        <begin position="13"/>
        <end position="125"/>
    </location>
</feature>
<evidence type="ECO:0000256" key="3">
    <source>
        <dbReference type="ARBA" id="ARBA00023004"/>
    </source>
</evidence>
<dbReference type="Gene3D" id="1.20.120.50">
    <property type="entry name" value="Hemerythrin-like"/>
    <property type="match status" value="1"/>
</dbReference>
<keyword evidence="6" id="KW-1185">Reference proteome</keyword>
<sequence length="134" mass="15480">METIIWSGSLSVGVKEMDRQHQKLIGMINRLIEEQHVLTEPATIAELLTEMTDYAQEHFRAEEYLMAEYGYERLDSQKHSHAAFLDKTLEFMDASVGPNILSKALLEYLSSWLTGHILHEDMQYKEFFAKKGIA</sequence>
<dbReference type="NCBIfam" id="TIGR02481">
    <property type="entry name" value="hemeryth_dom"/>
    <property type="match status" value="1"/>
</dbReference>
<reference evidence="5 6" key="1">
    <citation type="submission" date="2016-12" db="EMBL/GenBank/DDBJ databases">
        <authorList>
            <person name="Song W.-J."/>
            <person name="Kurnit D.M."/>
        </authorList>
    </citation>
    <scope>NUCLEOTIDE SEQUENCE [LARGE SCALE GENOMIC DNA]</scope>
    <source>
        <strain evidence="5 6">DSM 18488</strain>
    </source>
</reference>
<dbReference type="AlphaFoldDB" id="A0A1M7YES3"/>
<dbReference type="InterPro" id="IPR035938">
    <property type="entry name" value="Hemerythrin-like_sf"/>
</dbReference>
<gene>
    <name evidence="5" type="ORF">SAMN02745220_03834</name>
</gene>
<dbReference type="OrthoDB" id="9774644at2"/>
<dbReference type="PANTHER" id="PTHR37164">
    <property type="entry name" value="BACTERIOHEMERYTHRIN"/>
    <property type="match status" value="1"/>
</dbReference>
<dbReference type="NCBIfam" id="NF033749">
    <property type="entry name" value="bact_hemeryth"/>
    <property type="match status" value="1"/>
</dbReference>
<keyword evidence="2" id="KW-0479">Metal-binding</keyword>
<evidence type="ECO:0000313" key="6">
    <source>
        <dbReference type="Proteomes" id="UP000184603"/>
    </source>
</evidence>
<protein>
    <submittedName>
        <fullName evidence="5">Hemerythrin</fullName>
    </submittedName>
</protein>
<comment type="similarity">
    <text evidence="1">Belongs to the hemerythrin family.</text>
</comment>
<dbReference type="GO" id="GO:0046872">
    <property type="term" value="F:metal ion binding"/>
    <property type="evidence" value="ECO:0007669"/>
    <property type="project" value="UniProtKB-KW"/>
</dbReference>
<dbReference type="Proteomes" id="UP000184603">
    <property type="component" value="Unassembled WGS sequence"/>
</dbReference>
<proteinExistence type="inferred from homology"/>
<accession>A0A1M7YES3</accession>
<dbReference type="CDD" id="cd12107">
    <property type="entry name" value="Hemerythrin"/>
    <property type="match status" value="1"/>
</dbReference>
<name>A0A1M7YES3_9BACT</name>
<dbReference type="PANTHER" id="PTHR37164:SF1">
    <property type="entry name" value="BACTERIOHEMERYTHRIN"/>
    <property type="match status" value="1"/>
</dbReference>
<evidence type="ECO:0000256" key="2">
    <source>
        <dbReference type="ARBA" id="ARBA00022723"/>
    </source>
</evidence>
<evidence type="ECO:0000313" key="5">
    <source>
        <dbReference type="EMBL" id="SHO51086.1"/>
    </source>
</evidence>
<dbReference type="Pfam" id="PF01814">
    <property type="entry name" value="Hemerythrin"/>
    <property type="match status" value="1"/>
</dbReference>
<organism evidence="5 6">
    <name type="scientific">Desulfopila aestuarii DSM 18488</name>
    <dbReference type="NCBI Taxonomy" id="1121416"/>
    <lineage>
        <taxon>Bacteria</taxon>
        <taxon>Pseudomonadati</taxon>
        <taxon>Thermodesulfobacteriota</taxon>
        <taxon>Desulfobulbia</taxon>
        <taxon>Desulfobulbales</taxon>
        <taxon>Desulfocapsaceae</taxon>
        <taxon>Desulfopila</taxon>
    </lineage>
</organism>
<dbReference type="EMBL" id="FRFE01000022">
    <property type="protein sequence ID" value="SHO51086.1"/>
    <property type="molecule type" value="Genomic_DNA"/>
</dbReference>
<evidence type="ECO:0000256" key="1">
    <source>
        <dbReference type="ARBA" id="ARBA00010587"/>
    </source>
</evidence>
<keyword evidence="3" id="KW-0408">Iron</keyword>